<gene>
    <name evidence="2" type="ORF">MNBD_GAMMA15-2149</name>
</gene>
<dbReference type="AlphaFoldDB" id="A0A3B0YH21"/>
<feature type="compositionally biased region" description="Basic and acidic residues" evidence="1">
    <location>
        <begin position="609"/>
        <end position="618"/>
    </location>
</feature>
<feature type="region of interest" description="Disordered" evidence="1">
    <location>
        <begin position="240"/>
        <end position="277"/>
    </location>
</feature>
<name>A0A3B0YH21_9ZZZZ</name>
<evidence type="ECO:0000313" key="2">
    <source>
        <dbReference type="EMBL" id="VAW74602.1"/>
    </source>
</evidence>
<dbReference type="GO" id="GO:0009032">
    <property type="term" value="F:thymidine phosphorylase activity"/>
    <property type="evidence" value="ECO:0007669"/>
    <property type="project" value="UniProtKB-EC"/>
</dbReference>
<dbReference type="EMBL" id="UOFN01000038">
    <property type="protein sequence ID" value="VAW74602.1"/>
    <property type="molecule type" value="Genomic_DNA"/>
</dbReference>
<dbReference type="Pfam" id="PF07793">
    <property type="entry name" value="DUF1631"/>
    <property type="match status" value="2"/>
</dbReference>
<protein>
    <submittedName>
        <fullName evidence="2">Thymidine phosphorylase</fullName>
        <ecNumber evidence="2">2.4.2.4</ecNumber>
    </submittedName>
</protein>
<reference evidence="2" key="1">
    <citation type="submission" date="2018-06" db="EMBL/GenBank/DDBJ databases">
        <authorList>
            <person name="Zhirakovskaya E."/>
        </authorList>
    </citation>
    <scope>NUCLEOTIDE SEQUENCE</scope>
</reference>
<organism evidence="2">
    <name type="scientific">hydrothermal vent metagenome</name>
    <dbReference type="NCBI Taxonomy" id="652676"/>
    <lineage>
        <taxon>unclassified sequences</taxon>
        <taxon>metagenomes</taxon>
        <taxon>ecological metagenomes</taxon>
    </lineage>
</organism>
<accession>A0A3B0YH21</accession>
<feature type="compositionally biased region" description="Low complexity" evidence="1">
    <location>
        <begin position="619"/>
        <end position="630"/>
    </location>
</feature>
<sequence>MSEPIKKNVVNLEDYGKVRRSIGSGPGSKALRVIRDQAATSLDKHIETLMDSVDDALFSRAEKAESNMVQTQYFDAMREMRIIRKDIENDFATNFKSSFDRGIPRSSSEADLANLSFDGDSDIGLVDTNDLEEELAVSNMINKIRSHCLQSLYALDKRIGFLIGDADLERFENPIGPEAICHAFREAANRIETGLEIRLVIFKLFDKHIGAHIDALYREINQQLIKMNVLPEIRTTVRKSANRVRYPGQEGQPGTPSPDGETAGIPGDNFPGNIPGQPVMGGIQSQGYAQYVQPSINALTYLQQGGISANDADYAENSPALDPTLVQTGSINILRNIRDTGVIQNLGKSGGMTLDIVAMLFDYILEDRNIPDAMRALIGRLQIPLLKVALLDNQFFSRKSHPARQLLNRLASTAVGWDESQGAEDPLYLRVESIVQTILDEFDDDINLFERLLANLDDFLNQEEEQAEILAERSAKVMEGKERLAAAESSTMEEIQPRIGKELNLDFVREFVATHWKNLLFICCARNGKDSEEWKQAVQTMDDLIWSVKPKTSPADRQRLVAIQPGLLEKLRHGMERLSIPPTERDSFIASLVRAHGRTAVNAEETGEPDARPVKPEAEPVQTPTPTETPKAIDDAFTARARQLKSGTWMEFRSHDGEHFRAKLSWVSPITGTCLFTDRKGLKTGNYTIEELAHLLRSARARLLNAAPLMDRAVRTALEEYGKK</sequence>
<keyword evidence="2" id="KW-0328">Glycosyltransferase</keyword>
<evidence type="ECO:0000256" key="1">
    <source>
        <dbReference type="SAM" id="MobiDB-lite"/>
    </source>
</evidence>
<proteinExistence type="predicted"/>
<feature type="region of interest" description="Disordered" evidence="1">
    <location>
        <begin position="601"/>
        <end position="631"/>
    </location>
</feature>
<dbReference type="EC" id="2.4.2.4" evidence="2"/>
<keyword evidence="2" id="KW-0808">Transferase</keyword>
<dbReference type="InterPro" id="IPR012434">
    <property type="entry name" value="DUF1631"/>
</dbReference>